<gene>
    <name evidence="4" type="ORF">F0M18_12600</name>
</gene>
<dbReference type="PANTHER" id="PTHR30273">
    <property type="entry name" value="PERIPLASMIC SIGNAL SENSOR AND SIGMA FACTOR ACTIVATOR FECR-RELATED"/>
    <property type="match status" value="1"/>
</dbReference>
<evidence type="ECO:0000259" key="2">
    <source>
        <dbReference type="Pfam" id="PF16220"/>
    </source>
</evidence>
<evidence type="ECO:0000259" key="1">
    <source>
        <dbReference type="Pfam" id="PF04773"/>
    </source>
</evidence>
<evidence type="ECO:0000259" key="3">
    <source>
        <dbReference type="Pfam" id="PF16344"/>
    </source>
</evidence>
<dbReference type="RefSeq" id="WP_149611798.1">
    <property type="nucleotide sequence ID" value="NZ_VTUX01000005.1"/>
</dbReference>
<feature type="domain" description="FecR protein" evidence="1">
    <location>
        <begin position="115"/>
        <end position="207"/>
    </location>
</feature>
<evidence type="ECO:0000313" key="4">
    <source>
        <dbReference type="EMBL" id="KAA1190643.1"/>
    </source>
</evidence>
<sequence>MPEKMDQNNQLQFEQTVDTALGWVAHLRSDSASEQDRQAFALWLAESDANRRAMDEALALWDDLGVVRHMPLATEALPEAANNRNWLPTALAAAACLVLAVFLWPLTSPEPVTAQYQTATGERRDIALQDGSRALLNTGSSLEVTYADDERLITLKRGEAWFQVKPDQERPFHVDAGEARITAIGTAFNVYVHNGTTDITVTEGVVRVTELGETGARAATAEVLRKDQRLLVNPGRWQVSTSDIAQQLAWRSGQLVAREMPLLDLVAQIQRYYDKNIVVTDPDVAAMSVSGVFDLDQPDATLRALALSLDLETEELDDASVRLLKAGQ</sequence>
<dbReference type="GO" id="GO:0016989">
    <property type="term" value="F:sigma factor antagonist activity"/>
    <property type="evidence" value="ECO:0007669"/>
    <property type="project" value="TreeGrafter"/>
</dbReference>
<dbReference type="InterPro" id="IPR032623">
    <property type="entry name" value="FecR_N"/>
</dbReference>
<dbReference type="EMBL" id="VTUX01000005">
    <property type="protein sequence ID" value="KAA1190643.1"/>
    <property type="molecule type" value="Genomic_DNA"/>
</dbReference>
<dbReference type="AlphaFoldDB" id="A0A5B0WUN4"/>
<dbReference type="InterPro" id="IPR012373">
    <property type="entry name" value="Ferrdict_sens_TM"/>
</dbReference>
<dbReference type="Gene3D" id="2.60.120.1440">
    <property type="match status" value="1"/>
</dbReference>
<protein>
    <submittedName>
        <fullName evidence="4">FecR family protein</fullName>
    </submittedName>
</protein>
<comment type="caution">
    <text evidence="4">The sequence shown here is derived from an EMBL/GenBank/DDBJ whole genome shotgun (WGS) entry which is preliminary data.</text>
</comment>
<evidence type="ECO:0000313" key="5">
    <source>
        <dbReference type="Proteomes" id="UP000323708"/>
    </source>
</evidence>
<name>A0A5B0WUN4_9GAMM</name>
<reference evidence="4 5" key="1">
    <citation type="submission" date="2019-09" db="EMBL/GenBank/DDBJ databases">
        <authorList>
            <person name="Chen X.-Y."/>
        </authorList>
    </citation>
    <scope>NUCLEOTIDE SEQUENCE [LARGE SCALE GENOMIC DNA]</scope>
    <source>
        <strain evidence="4 5">NY5</strain>
    </source>
</reference>
<dbReference type="Proteomes" id="UP000323708">
    <property type="component" value="Unassembled WGS sequence"/>
</dbReference>
<dbReference type="InterPro" id="IPR006860">
    <property type="entry name" value="FecR"/>
</dbReference>
<keyword evidence="5" id="KW-1185">Reference proteome</keyword>
<dbReference type="Gene3D" id="3.55.50.30">
    <property type="match status" value="1"/>
</dbReference>
<dbReference type="Pfam" id="PF16220">
    <property type="entry name" value="DUF4880"/>
    <property type="match status" value="1"/>
</dbReference>
<proteinExistence type="predicted"/>
<feature type="domain" description="FecR N-terminal" evidence="2">
    <location>
        <begin position="19"/>
        <end position="59"/>
    </location>
</feature>
<dbReference type="Pfam" id="PF16344">
    <property type="entry name" value="FecR_C"/>
    <property type="match status" value="1"/>
</dbReference>
<feature type="domain" description="Protein FecR C-terminal" evidence="3">
    <location>
        <begin position="255"/>
        <end position="313"/>
    </location>
</feature>
<dbReference type="Pfam" id="PF04773">
    <property type="entry name" value="FecR"/>
    <property type="match status" value="1"/>
</dbReference>
<dbReference type="PANTHER" id="PTHR30273:SF2">
    <property type="entry name" value="PROTEIN FECR"/>
    <property type="match status" value="1"/>
</dbReference>
<organism evidence="4 5">
    <name type="scientific">Pseudohalioglobus sediminis</name>
    <dbReference type="NCBI Taxonomy" id="2606449"/>
    <lineage>
        <taxon>Bacteria</taxon>
        <taxon>Pseudomonadati</taxon>
        <taxon>Pseudomonadota</taxon>
        <taxon>Gammaproteobacteria</taxon>
        <taxon>Cellvibrionales</taxon>
        <taxon>Halieaceae</taxon>
        <taxon>Pseudohalioglobus</taxon>
    </lineage>
</organism>
<dbReference type="InterPro" id="IPR032508">
    <property type="entry name" value="FecR_C"/>
</dbReference>
<accession>A0A5B0WUN4</accession>
<dbReference type="PIRSF" id="PIRSF018266">
    <property type="entry name" value="FecR"/>
    <property type="match status" value="1"/>
</dbReference>